<proteinExistence type="predicted"/>
<dbReference type="AlphaFoldDB" id="A0A1C7LPX0"/>
<accession>A0A1C7LPX0</accession>
<dbReference type="STRING" id="5627.A0A1C7LPX0"/>
<protein>
    <submittedName>
        <fullName evidence="3">Uncharacterized protein</fullName>
    </submittedName>
</protein>
<evidence type="ECO:0000313" key="3">
    <source>
        <dbReference type="EMBL" id="OBZ66618.1"/>
    </source>
</evidence>
<sequence>MSTTTIDIPPNILHIVLNIQGNDIGRLRRELLASEDRNKDLSDQIERVKAEYDEIRVKLAEAQAILEQRRAAEDGQDSALDSAPLLSGIITICSNEMPKKYLKAAKAMVLCHQRSSSPLSVVTLGDEFIWEDYPETVYCLKPTRSRGKKGKWNNHTYKKILIENNEFVAYVAGTWCYMGTYTSVASSDVSPNEYTGLPFEGREALIKLSGNKTYLGDLRAMYARGELTALKFQFKRIGFNVEFRKYLLEAAGNQARDAAEEVGNCPEAEAHAEEDSSDSDASE</sequence>
<dbReference type="EMBL" id="LUGG01000029">
    <property type="protein sequence ID" value="OBZ66618.1"/>
    <property type="molecule type" value="Genomic_DNA"/>
</dbReference>
<reference evidence="3 4" key="1">
    <citation type="submission" date="2016-03" db="EMBL/GenBank/DDBJ databases">
        <title>Whole genome sequencing of Grifola frondosa 9006-11.</title>
        <authorList>
            <person name="Min B."/>
            <person name="Park H."/>
            <person name="Kim J.-G."/>
            <person name="Cho H."/>
            <person name="Oh Y.-L."/>
            <person name="Kong W.-S."/>
            <person name="Choi I.-G."/>
        </authorList>
    </citation>
    <scope>NUCLEOTIDE SEQUENCE [LARGE SCALE GENOMIC DNA]</scope>
    <source>
        <strain evidence="3 4">9006-11</strain>
    </source>
</reference>
<comment type="caution">
    <text evidence="3">The sequence shown here is derived from an EMBL/GenBank/DDBJ whole genome shotgun (WGS) entry which is preliminary data.</text>
</comment>
<gene>
    <name evidence="3" type="ORF">A0H81_13384</name>
</gene>
<feature type="region of interest" description="Disordered" evidence="2">
    <location>
        <begin position="258"/>
        <end position="283"/>
    </location>
</feature>
<organism evidence="3 4">
    <name type="scientific">Grifola frondosa</name>
    <name type="common">Maitake</name>
    <name type="synonym">Polyporus frondosus</name>
    <dbReference type="NCBI Taxonomy" id="5627"/>
    <lineage>
        <taxon>Eukaryota</taxon>
        <taxon>Fungi</taxon>
        <taxon>Dikarya</taxon>
        <taxon>Basidiomycota</taxon>
        <taxon>Agaricomycotina</taxon>
        <taxon>Agaricomycetes</taxon>
        <taxon>Polyporales</taxon>
        <taxon>Grifolaceae</taxon>
        <taxon>Grifola</taxon>
    </lineage>
</organism>
<dbReference type="OMA" id="GRYEACH"/>
<evidence type="ECO:0000313" key="4">
    <source>
        <dbReference type="Proteomes" id="UP000092993"/>
    </source>
</evidence>
<name>A0A1C7LPX0_GRIFR</name>
<evidence type="ECO:0000256" key="2">
    <source>
        <dbReference type="SAM" id="MobiDB-lite"/>
    </source>
</evidence>
<dbReference type="OrthoDB" id="2767605at2759"/>
<keyword evidence="1" id="KW-0175">Coiled coil</keyword>
<evidence type="ECO:0000256" key="1">
    <source>
        <dbReference type="SAM" id="Coils"/>
    </source>
</evidence>
<dbReference type="Proteomes" id="UP000092993">
    <property type="component" value="Unassembled WGS sequence"/>
</dbReference>
<keyword evidence="4" id="KW-1185">Reference proteome</keyword>
<feature type="coiled-coil region" evidence="1">
    <location>
        <begin position="24"/>
        <end position="65"/>
    </location>
</feature>